<dbReference type="Gene3D" id="3.40.50.1000">
    <property type="entry name" value="HAD superfamily/HAD-like"/>
    <property type="match status" value="1"/>
</dbReference>
<dbReference type="SUPFAM" id="SSF56784">
    <property type="entry name" value="HAD-like"/>
    <property type="match status" value="1"/>
</dbReference>
<comment type="caution">
    <text evidence="1">The sequence shown here is derived from an EMBL/GenBank/DDBJ whole genome shotgun (WGS) entry which is preliminary data.</text>
</comment>
<proteinExistence type="predicted"/>
<dbReference type="InterPro" id="IPR023214">
    <property type="entry name" value="HAD_sf"/>
</dbReference>
<name>A0ABU7KKD2_9ACTN</name>
<reference evidence="1 2" key="1">
    <citation type="submission" date="2023-07" db="EMBL/GenBank/DDBJ databases">
        <authorList>
            <person name="Girao M."/>
            <person name="Carvalho M.F."/>
        </authorList>
    </citation>
    <scope>NUCLEOTIDE SEQUENCE [LARGE SCALE GENOMIC DNA]</scope>
    <source>
        <strain evidence="1 2">66/93</strain>
    </source>
</reference>
<dbReference type="EMBL" id="JAUUCC010000007">
    <property type="protein sequence ID" value="MEE2049749.1"/>
    <property type="molecule type" value="Genomic_DNA"/>
</dbReference>
<evidence type="ECO:0000313" key="1">
    <source>
        <dbReference type="EMBL" id="MEE2049749.1"/>
    </source>
</evidence>
<accession>A0ABU7KKD2</accession>
<dbReference type="Pfam" id="PF12710">
    <property type="entry name" value="HAD"/>
    <property type="match status" value="1"/>
</dbReference>
<protein>
    <submittedName>
        <fullName evidence="1">Haloacid dehalogenase-like hydrolase</fullName>
    </submittedName>
</protein>
<gene>
    <name evidence="1" type="ORF">Q8A49_04500</name>
</gene>
<dbReference type="RefSeq" id="WP_330157011.1">
    <property type="nucleotide sequence ID" value="NZ_BAAAJA010000006.1"/>
</dbReference>
<dbReference type="Gene3D" id="1.20.1440.100">
    <property type="entry name" value="SG protein - dephosphorylation function"/>
    <property type="match status" value="1"/>
</dbReference>
<dbReference type="Proteomes" id="UP001348641">
    <property type="component" value="Unassembled WGS sequence"/>
</dbReference>
<evidence type="ECO:0000313" key="2">
    <source>
        <dbReference type="Proteomes" id="UP001348641"/>
    </source>
</evidence>
<sequence>MPWALFDLDDTLLDHDSFARFTVHLLRRNPVRAAGAVLMSPLVAVLFASRPWRLHAGSILLWVGTVGMSDARLDRIVQNYLHRLGVTGRLRPDGVDALSKHFHAGDDVAVVTACAELLAIPLCRAIDPRIHVVGSSLRRRLGGLVAGLHCHGARKVEMLAASGVDGEIVAGYGDNAADGPMLDLAQTAVLVNLPEPAAEAMRGKLRGPENVVFAQWPAPGSHTKGMNS</sequence>
<organism evidence="1 2">
    <name type="scientific">Nocardiopsis tropica</name>
    <dbReference type="NCBI Taxonomy" id="109330"/>
    <lineage>
        <taxon>Bacteria</taxon>
        <taxon>Bacillati</taxon>
        <taxon>Actinomycetota</taxon>
        <taxon>Actinomycetes</taxon>
        <taxon>Streptosporangiales</taxon>
        <taxon>Nocardiopsidaceae</taxon>
        <taxon>Nocardiopsis</taxon>
    </lineage>
</organism>
<dbReference type="InterPro" id="IPR036412">
    <property type="entry name" value="HAD-like_sf"/>
</dbReference>